<dbReference type="AlphaFoldDB" id="A0A6I7HFT3"/>
<dbReference type="Proteomes" id="UP000252582">
    <property type="component" value="Unassembled WGS sequence"/>
</dbReference>
<dbReference type="InterPro" id="IPR055247">
    <property type="entry name" value="InsJ-like_HTH"/>
</dbReference>
<gene>
    <name evidence="2" type="ORF">DFR48_1302</name>
</gene>
<dbReference type="InterPro" id="IPR009057">
    <property type="entry name" value="Homeodomain-like_sf"/>
</dbReference>
<dbReference type="Gene3D" id="1.10.10.10">
    <property type="entry name" value="Winged helix-like DNA-binding domain superfamily/Winged helix DNA-binding domain"/>
    <property type="match status" value="1"/>
</dbReference>
<feature type="domain" description="Insertion element IS150 protein InsJ-like helix-turn-helix" evidence="1">
    <location>
        <begin position="15"/>
        <end position="60"/>
    </location>
</feature>
<name>A0A6I7HFT3_9HYPH</name>
<dbReference type="EMBL" id="QPIX01000030">
    <property type="protein sequence ID" value="RCW19593.1"/>
    <property type="molecule type" value="Genomic_DNA"/>
</dbReference>
<dbReference type="InterPro" id="IPR036388">
    <property type="entry name" value="WH-like_DNA-bd_sf"/>
</dbReference>
<evidence type="ECO:0000313" key="2">
    <source>
        <dbReference type="EMBL" id="RCW19593.1"/>
    </source>
</evidence>
<comment type="caution">
    <text evidence="2">The sequence shown here is derived from an EMBL/GenBank/DDBJ whole genome shotgun (WGS) entry which is preliminary data.</text>
</comment>
<evidence type="ECO:0000313" key="3">
    <source>
        <dbReference type="Proteomes" id="UP000252582"/>
    </source>
</evidence>
<sequence length="114" mass="12279">MNNPHHGARLTVYSREQIVRRIASGQSAAEVAKAFAVSVRTVRKWLARFKAGGSAALSNHASAPARVSARLPEPVVTLILHLRRSLRMTGAAIAQSSGWRIQPLRSCATVRADG</sequence>
<evidence type="ECO:0000259" key="1">
    <source>
        <dbReference type="Pfam" id="PF13518"/>
    </source>
</evidence>
<proteinExistence type="predicted"/>
<reference evidence="2 3" key="1">
    <citation type="submission" date="2018-07" db="EMBL/GenBank/DDBJ databases">
        <title>Genomic Encyclopedia of Type Strains, Phase IV (KMG-IV): sequencing the most valuable type-strain genomes for metagenomic binning, comparative biology and taxonomic classification.</title>
        <authorList>
            <person name="Goeker M."/>
        </authorList>
    </citation>
    <scope>NUCLEOTIDE SEQUENCE [LARGE SCALE GENOMIC DNA]</scope>
    <source>
        <strain evidence="2 3">DSM 25528</strain>
    </source>
</reference>
<accession>A0A6I7HFT3</accession>
<dbReference type="Pfam" id="PF13518">
    <property type="entry name" value="HTH_28"/>
    <property type="match status" value="1"/>
</dbReference>
<organism evidence="2 3">
    <name type="scientific">Ciceribacter lividus</name>
    <dbReference type="NCBI Taxonomy" id="1197950"/>
    <lineage>
        <taxon>Bacteria</taxon>
        <taxon>Pseudomonadati</taxon>
        <taxon>Pseudomonadota</taxon>
        <taxon>Alphaproteobacteria</taxon>
        <taxon>Hyphomicrobiales</taxon>
        <taxon>Rhizobiaceae</taxon>
        <taxon>Ciceribacter</taxon>
    </lineage>
</organism>
<dbReference type="SUPFAM" id="SSF46689">
    <property type="entry name" value="Homeodomain-like"/>
    <property type="match status" value="1"/>
</dbReference>
<protein>
    <submittedName>
        <fullName evidence="2">Transposase IS481 family protein</fullName>
    </submittedName>
</protein>
<keyword evidence="3" id="KW-1185">Reference proteome</keyword>